<dbReference type="InterPro" id="IPR027417">
    <property type="entry name" value="P-loop_NTPase"/>
</dbReference>
<feature type="domain" description="MgsA AAA+ ATPase C-terminal" evidence="1">
    <location>
        <begin position="222"/>
        <end position="291"/>
    </location>
</feature>
<dbReference type="Gene3D" id="3.40.50.300">
    <property type="entry name" value="P-loop containing nucleotide triphosphate hydrolases"/>
    <property type="match status" value="1"/>
</dbReference>
<name>A0A8J5GJU6_ZINOF</name>
<comment type="caution">
    <text evidence="2">The sequence shown here is derived from an EMBL/GenBank/DDBJ whole genome shotgun (WGS) entry which is preliminary data.</text>
</comment>
<dbReference type="SUPFAM" id="SSF52540">
    <property type="entry name" value="P-loop containing nucleoside triphosphate hydrolases"/>
    <property type="match status" value="1"/>
</dbReference>
<gene>
    <name evidence="2" type="ORF">ZIOFF_037573</name>
</gene>
<dbReference type="EMBL" id="JACMSC010000010">
    <property type="protein sequence ID" value="KAG6505219.1"/>
    <property type="molecule type" value="Genomic_DNA"/>
</dbReference>
<dbReference type="GO" id="GO:0017116">
    <property type="term" value="F:single-stranded DNA helicase activity"/>
    <property type="evidence" value="ECO:0007669"/>
    <property type="project" value="TreeGrafter"/>
</dbReference>
<dbReference type="InterPro" id="IPR021886">
    <property type="entry name" value="MgsA_C"/>
</dbReference>
<protein>
    <recommendedName>
        <fullName evidence="1">MgsA AAA+ ATPase C-terminal domain-containing protein</fullName>
    </recommendedName>
</protein>
<dbReference type="GO" id="GO:0006261">
    <property type="term" value="P:DNA-templated DNA replication"/>
    <property type="evidence" value="ECO:0007669"/>
    <property type="project" value="TreeGrafter"/>
</dbReference>
<dbReference type="GO" id="GO:0000731">
    <property type="term" value="P:DNA synthesis involved in DNA repair"/>
    <property type="evidence" value="ECO:0007669"/>
    <property type="project" value="TreeGrafter"/>
</dbReference>
<dbReference type="AlphaFoldDB" id="A0A8J5GJU6"/>
<dbReference type="GO" id="GO:0005634">
    <property type="term" value="C:nucleus"/>
    <property type="evidence" value="ECO:0007669"/>
    <property type="project" value="TreeGrafter"/>
</dbReference>
<dbReference type="GO" id="GO:0003677">
    <property type="term" value="F:DNA binding"/>
    <property type="evidence" value="ECO:0007669"/>
    <property type="project" value="InterPro"/>
</dbReference>
<proteinExistence type="predicted"/>
<evidence type="ECO:0000313" key="3">
    <source>
        <dbReference type="Proteomes" id="UP000734854"/>
    </source>
</evidence>
<dbReference type="SUPFAM" id="SSF48019">
    <property type="entry name" value="post-AAA+ oligomerization domain-like"/>
    <property type="match status" value="1"/>
</dbReference>
<dbReference type="InterPro" id="IPR051314">
    <property type="entry name" value="AAA_ATPase_RarA/MGS1/WRNIP1"/>
</dbReference>
<dbReference type="Gene3D" id="1.10.3710.10">
    <property type="entry name" value="DNA polymerase III clamp loader subunits, C-terminal domain"/>
    <property type="match status" value="1"/>
</dbReference>
<dbReference type="PANTHER" id="PTHR13779">
    <property type="entry name" value="WERNER HELICASE-INTERACTING PROTEIN 1 FAMILY MEMBER"/>
    <property type="match status" value="1"/>
</dbReference>
<dbReference type="InterPro" id="IPR008921">
    <property type="entry name" value="DNA_pol3_clamp-load_cplx_C"/>
</dbReference>
<dbReference type="PANTHER" id="PTHR13779:SF7">
    <property type="entry name" value="ATPASE WRNIP1"/>
    <property type="match status" value="1"/>
</dbReference>
<keyword evidence="3" id="KW-1185">Reference proteome</keyword>
<reference evidence="2 3" key="1">
    <citation type="submission" date="2020-08" db="EMBL/GenBank/DDBJ databases">
        <title>Plant Genome Project.</title>
        <authorList>
            <person name="Zhang R.-G."/>
        </authorList>
    </citation>
    <scope>NUCLEOTIDE SEQUENCE [LARGE SCALE GENOMIC DNA]</scope>
    <source>
        <tissue evidence="2">Rhizome</tissue>
    </source>
</reference>
<evidence type="ECO:0000259" key="1">
    <source>
        <dbReference type="Pfam" id="PF12002"/>
    </source>
</evidence>
<accession>A0A8J5GJU6</accession>
<evidence type="ECO:0000313" key="2">
    <source>
        <dbReference type="EMBL" id="KAG6505219.1"/>
    </source>
</evidence>
<dbReference type="Pfam" id="PF12002">
    <property type="entry name" value="MgsA_C"/>
    <property type="match status" value="1"/>
</dbReference>
<organism evidence="2 3">
    <name type="scientific">Zingiber officinale</name>
    <name type="common">Ginger</name>
    <name type="synonym">Amomum zingiber</name>
    <dbReference type="NCBI Taxonomy" id="94328"/>
    <lineage>
        <taxon>Eukaryota</taxon>
        <taxon>Viridiplantae</taxon>
        <taxon>Streptophyta</taxon>
        <taxon>Embryophyta</taxon>
        <taxon>Tracheophyta</taxon>
        <taxon>Spermatophyta</taxon>
        <taxon>Magnoliopsida</taxon>
        <taxon>Liliopsida</taxon>
        <taxon>Zingiberales</taxon>
        <taxon>Zingiberaceae</taxon>
        <taxon>Zingiber</taxon>
    </lineage>
</organism>
<dbReference type="Proteomes" id="UP000734854">
    <property type="component" value="Unassembled WGS sequence"/>
</dbReference>
<sequence length="300" mass="33897">MSSPHSRSIHTAQSLRCHFCQAVDLGVEAIDHSRSTRLFSSFAPNARYLLRFYTPSSPSPLALPASLYAFVTLSVVSSGIRELHEAIDGARCSRFHGYHTILFVKEIHQFSKSQQDSFLLAIEDGSIILIGATTKNPFFQLTTPLLSRCSILALQPLKPQHIKGLLHRAISVSIRAYSSQLNVQCRLRHAILLECLNVTSVWRSVSLTYSSTKISCCLSSIYKEAKRVIRESKGPMRIDGVPLHLRNAPMKLMKDMEYDKDYMYPPDHKDCLDCSSQTYLPLSLLGHKFLDWLPNDEKQE</sequence>
<dbReference type="GO" id="GO:0008047">
    <property type="term" value="F:enzyme activator activity"/>
    <property type="evidence" value="ECO:0007669"/>
    <property type="project" value="TreeGrafter"/>
</dbReference>